<sequence>MTAATLARGFLAGFLAVPLFHQTALLLLRLAGIAPGATPWDPAPVPPFGVPAVISAAFWGGLWGILLALLAPRFGEKAGAWWLGALLFGAVAPTLVAWFVVLPLKGRPPGGGFAWPGIVVGPIVNGAWGLGAACLLAVLGAARPGPAPGRGATRP</sequence>
<proteinExistence type="predicted"/>
<evidence type="ECO:0000313" key="3">
    <source>
        <dbReference type="Proteomes" id="UP001375743"/>
    </source>
</evidence>
<accession>A0ABU8XZG3</accession>
<keyword evidence="1" id="KW-1133">Transmembrane helix</keyword>
<keyword evidence="1" id="KW-0472">Membrane</keyword>
<evidence type="ECO:0000313" key="2">
    <source>
        <dbReference type="EMBL" id="MEK0085322.1"/>
    </source>
</evidence>
<evidence type="ECO:0000256" key="1">
    <source>
        <dbReference type="SAM" id="Phobius"/>
    </source>
</evidence>
<comment type="caution">
    <text evidence="2">The sequence shown here is derived from an EMBL/GenBank/DDBJ whole genome shotgun (WGS) entry which is preliminary data.</text>
</comment>
<gene>
    <name evidence="2" type="ORF">U1T56_19395</name>
</gene>
<keyword evidence="3" id="KW-1185">Reference proteome</keyword>
<dbReference type="RefSeq" id="WP_418161170.1">
    <property type="nucleotide sequence ID" value="NZ_JBBLZC010000025.1"/>
</dbReference>
<dbReference type="Proteomes" id="UP001375743">
    <property type="component" value="Unassembled WGS sequence"/>
</dbReference>
<dbReference type="EMBL" id="JBBLZC010000025">
    <property type="protein sequence ID" value="MEK0085322.1"/>
    <property type="molecule type" value="Genomic_DNA"/>
</dbReference>
<feature type="transmembrane region" description="Helical" evidence="1">
    <location>
        <begin position="78"/>
        <end position="101"/>
    </location>
</feature>
<feature type="transmembrane region" description="Helical" evidence="1">
    <location>
        <begin position="52"/>
        <end position="71"/>
    </location>
</feature>
<feature type="transmembrane region" description="Helical" evidence="1">
    <location>
        <begin position="113"/>
        <end position="140"/>
    </location>
</feature>
<organism evidence="2 3">
    <name type="scientific">Benzoatithermus flavus</name>
    <dbReference type="NCBI Taxonomy" id="3108223"/>
    <lineage>
        <taxon>Bacteria</taxon>
        <taxon>Pseudomonadati</taxon>
        <taxon>Pseudomonadota</taxon>
        <taxon>Alphaproteobacteria</taxon>
        <taxon>Geminicoccales</taxon>
        <taxon>Geminicoccaceae</taxon>
        <taxon>Benzoatithermus</taxon>
    </lineage>
</organism>
<protein>
    <submittedName>
        <fullName evidence="2">Uncharacterized protein</fullName>
    </submittedName>
</protein>
<name>A0ABU8XZG3_9PROT</name>
<reference evidence="2 3" key="1">
    <citation type="submission" date="2024-01" db="EMBL/GenBank/DDBJ databases">
        <title>Multi-omics insights into the function and evolution of sodium benzoate biodegradation pathways in Benzoatithermus flavus gen. nov., sp. nov. from hot spring.</title>
        <authorList>
            <person name="Hu C.-J."/>
            <person name="Li W.-J."/>
        </authorList>
    </citation>
    <scope>NUCLEOTIDE SEQUENCE [LARGE SCALE GENOMIC DNA]</scope>
    <source>
        <strain evidence="2 3">SYSU G07066</strain>
    </source>
</reference>
<keyword evidence="1" id="KW-0812">Transmembrane</keyword>